<reference evidence="1 2" key="1">
    <citation type="journal article" date="2014" name="ISME J.">
        <title>Candidatus Competibacter-lineage genomes retrieved from metagenomes reveal functional metabolic diversity.</title>
        <authorList>
            <person name="McIlroy S.J."/>
            <person name="Albertsen M."/>
            <person name="Andresen E.K."/>
            <person name="Saunders A.M."/>
            <person name="Kristiansen R."/>
            <person name="Stokholm-Bjerregaard M."/>
            <person name="Nielsen K.L."/>
            <person name="Nielsen P.H."/>
        </authorList>
    </citation>
    <scope>NUCLEOTIDE SEQUENCE [LARGE SCALE GENOMIC DNA]</scope>
    <source>
        <strain evidence="1 2">Run_B_J11</strain>
    </source>
</reference>
<keyword evidence="2" id="KW-1185">Reference proteome</keyword>
<evidence type="ECO:0000313" key="2">
    <source>
        <dbReference type="Proteomes" id="UP000019184"/>
    </source>
</evidence>
<proteinExistence type="predicted"/>
<protein>
    <submittedName>
        <fullName evidence="1">Uncharacterized protein</fullName>
    </submittedName>
</protein>
<evidence type="ECO:0000313" key="1">
    <source>
        <dbReference type="EMBL" id="CDH43581.1"/>
    </source>
</evidence>
<dbReference type="Proteomes" id="UP000019184">
    <property type="component" value="Unassembled WGS sequence"/>
</dbReference>
<dbReference type="RefSeq" id="WP_154724711.1">
    <property type="nucleotide sequence ID" value="NZ_CBTK010000029.1"/>
</dbReference>
<comment type="caution">
    <text evidence="1">The sequence shown here is derived from an EMBL/GenBank/DDBJ whole genome shotgun (WGS) entry which is preliminary data.</text>
</comment>
<dbReference type="EMBL" id="CBTK010000029">
    <property type="protein sequence ID" value="CDH43581.1"/>
    <property type="molecule type" value="Genomic_DNA"/>
</dbReference>
<gene>
    <name evidence="1" type="ORF">BN874_1240010</name>
</gene>
<name>A0A7U7J212_9GAMM</name>
<organism evidence="1 2">
    <name type="scientific">Candidatus Contendobacter odensis Run_B_J11</name>
    <dbReference type="NCBI Taxonomy" id="1400861"/>
    <lineage>
        <taxon>Bacteria</taxon>
        <taxon>Pseudomonadati</taxon>
        <taxon>Pseudomonadota</taxon>
        <taxon>Gammaproteobacteria</taxon>
        <taxon>Candidatus Competibacteraceae</taxon>
        <taxon>Candidatus Contendibacter</taxon>
    </lineage>
</organism>
<accession>A0A7U7J212</accession>
<dbReference type="OrthoDB" id="3201900at2"/>
<dbReference type="AlphaFoldDB" id="A0A7U7J212"/>
<sequence length="194" mass="21152">MASFATVSQAGPALQRMQDILSAKSPYGLIKEAAALISTVDDVNAALLSERRSQALTKIDAHIATLNQDMAQAQGDASLRAACLQPLDTLKAQVRQESSLAHITQAEGEAVKAFDTAIERIETFLRQRAEQQPAQPDGVRDVPPPPIKKQRIIKPAALMQTTYLESSAEVNSFLDALRSELEQAIANHERIQIR</sequence>